<feature type="domain" description="4Fe-4S ferredoxin-type" evidence="6">
    <location>
        <begin position="283"/>
        <end position="313"/>
    </location>
</feature>
<keyword evidence="5" id="KW-0411">Iron-sulfur</keyword>
<evidence type="ECO:0000256" key="3">
    <source>
        <dbReference type="ARBA" id="ARBA00023002"/>
    </source>
</evidence>
<evidence type="ECO:0000256" key="2">
    <source>
        <dbReference type="ARBA" id="ARBA00022723"/>
    </source>
</evidence>
<keyword evidence="8" id="KW-1185">Reference proteome</keyword>
<keyword evidence="2" id="KW-0479">Metal-binding</keyword>
<dbReference type="Pfam" id="PF04422">
    <property type="entry name" value="FrhB_FdhB_N"/>
    <property type="match status" value="1"/>
</dbReference>
<dbReference type="PROSITE" id="PS51379">
    <property type="entry name" value="4FE4S_FER_2"/>
    <property type="match status" value="2"/>
</dbReference>
<dbReference type="InterPro" id="IPR007525">
    <property type="entry name" value="FrhB_FdhB_C"/>
</dbReference>
<dbReference type="Pfam" id="PF13534">
    <property type="entry name" value="Fer4_17"/>
    <property type="match status" value="1"/>
</dbReference>
<dbReference type="Pfam" id="PF04432">
    <property type="entry name" value="FrhB_FdhB_C"/>
    <property type="match status" value="1"/>
</dbReference>
<keyword evidence="3" id="KW-0560">Oxidoreductase</keyword>
<dbReference type="PROSITE" id="PS00198">
    <property type="entry name" value="4FE4S_FER_1"/>
    <property type="match status" value="1"/>
</dbReference>
<gene>
    <name evidence="7" type="ORF">O0S09_08090</name>
</gene>
<dbReference type="PANTHER" id="PTHR31332:SF6">
    <property type="entry name" value="FORMATE DEHYDROGENASE SUBUNIT BETA"/>
    <property type="match status" value="1"/>
</dbReference>
<dbReference type="Gene3D" id="3.30.70.3270">
    <property type="match status" value="1"/>
</dbReference>
<evidence type="ECO:0000259" key="6">
    <source>
        <dbReference type="PROSITE" id="PS51379"/>
    </source>
</evidence>
<comment type="cofactor">
    <cofactor evidence="1">
        <name>FAD</name>
        <dbReference type="ChEBI" id="CHEBI:57692"/>
    </cofactor>
</comment>
<dbReference type="SUPFAM" id="SSF46548">
    <property type="entry name" value="alpha-helical ferredoxin"/>
    <property type="match status" value="1"/>
</dbReference>
<dbReference type="Gene3D" id="3.10.450.750">
    <property type="match status" value="1"/>
</dbReference>
<sequence length="412" mass="45445">MSAKGDMYYAWTKSCDIKGECGGAVISLLKYALENKIVDVVLTVKKGVDVYDPQPVFITNPADLDSCAGSLHCGTLLLPKLIKKYLNGAKDIKVAVTCKGCDAKALLELGKRQQINLDNVISIGLNCGGSVSPMPARRMIREKYGVNPDDVVKEEIDKGKFIIFTKDGQEKGISIDELEEEGYGRRKNCQRCETKVPRQCDLACGNWGVIGEKAGKATFVEICSEKGAMLFDAAQKAGAIDSCAPEAKGLEIRGKIENVMIKMGKKAQEKQFAELGTGTERLNKIMQQSSKCIKCYGCIENCPICYCVECSTKKPHLVRPGIIPPDFMFQMIRFAHIADSCINCGQCSELCPMDIPNSLYMHAQQVELEKMFGHKPGYDMTMPVLSYAEETEERARLNATGSDMIFENVFKE</sequence>
<evidence type="ECO:0000256" key="1">
    <source>
        <dbReference type="ARBA" id="ARBA00001974"/>
    </source>
</evidence>
<dbReference type="RefSeq" id="WP_268923464.1">
    <property type="nucleotide sequence ID" value="NZ_JAPTGC010000011.1"/>
</dbReference>
<organism evidence="7 8">
    <name type="scientific">Methanocorpusculum vombati</name>
    <dbReference type="NCBI Taxonomy" id="3002864"/>
    <lineage>
        <taxon>Archaea</taxon>
        <taxon>Methanobacteriati</taxon>
        <taxon>Methanobacteriota</taxon>
        <taxon>Stenosarchaea group</taxon>
        <taxon>Methanomicrobia</taxon>
        <taxon>Methanomicrobiales</taxon>
        <taxon>Methanocorpusculaceae</taxon>
        <taxon>Methanocorpusculum</taxon>
    </lineage>
</organism>
<keyword evidence="4" id="KW-0408">Iron</keyword>
<evidence type="ECO:0000313" key="8">
    <source>
        <dbReference type="Proteomes" id="UP001141336"/>
    </source>
</evidence>
<evidence type="ECO:0000313" key="7">
    <source>
        <dbReference type="EMBL" id="MCZ0863206.1"/>
    </source>
</evidence>
<comment type="caution">
    <text evidence="7">The sequence shown here is derived from an EMBL/GenBank/DDBJ whole genome shotgun (WGS) entry which is preliminary data.</text>
</comment>
<protein>
    <submittedName>
        <fullName evidence="7">Coenzyme F420 hydrogenase/dehydrogenase, beta subunit C-terminal domain</fullName>
    </submittedName>
</protein>
<accession>A0ABT4INR8</accession>
<evidence type="ECO:0000256" key="5">
    <source>
        <dbReference type="ARBA" id="ARBA00023014"/>
    </source>
</evidence>
<evidence type="ECO:0000256" key="4">
    <source>
        <dbReference type="ARBA" id="ARBA00023004"/>
    </source>
</evidence>
<dbReference type="InterPro" id="IPR017900">
    <property type="entry name" value="4Fe4S_Fe_S_CS"/>
</dbReference>
<dbReference type="PANTHER" id="PTHR31332">
    <property type="entry name" value="7-HYDROXYMETHYL CHLOROPHYLL A REDUCTASE, CHLOROPLASTIC"/>
    <property type="match status" value="1"/>
</dbReference>
<dbReference type="InterPro" id="IPR045220">
    <property type="entry name" value="FRHB/FDHB/HCAR-like"/>
</dbReference>
<dbReference type="Proteomes" id="UP001141336">
    <property type="component" value="Unassembled WGS sequence"/>
</dbReference>
<dbReference type="InterPro" id="IPR017896">
    <property type="entry name" value="4Fe4S_Fe-S-bd"/>
</dbReference>
<feature type="domain" description="4Fe-4S ferredoxin-type" evidence="6">
    <location>
        <begin position="332"/>
        <end position="362"/>
    </location>
</feature>
<dbReference type="EMBL" id="JAPTGC010000011">
    <property type="protein sequence ID" value="MCZ0863206.1"/>
    <property type="molecule type" value="Genomic_DNA"/>
</dbReference>
<dbReference type="InterPro" id="IPR007516">
    <property type="entry name" value="Co_F420_Hydgase/DH_bsu_N"/>
</dbReference>
<proteinExistence type="predicted"/>
<name>A0ABT4INR8_9EURY</name>
<reference evidence="7" key="1">
    <citation type="submission" date="2022-12" db="EMBL/GenBank/DDBJ databases">
        <title>Isolation and characterisation of novel Methanocorpusculum spp. from native Australian herbivores indicates the genus is ancestrally host-associated.</title>
        <authorList>
            <person name="Volmer J.G."/>
            <person name="Soo R.M."/>
            <person name="Evans P.N."/>
            <person name="Hoedt E.C."/>
            <person name="Astorga Alsina A.L."/>
            <person name="Woodcroft B.J."/>
            <person name="Tyson G.W."/>
            <person name="Hugenholtz P."/>
            <person name="Morrison M."/>
        </authorList>
    </citation>
    <scope>NUCLEOTIDE SEQUENCE</scope>
    <source>
        <strain evidence="7">CW153</strain>
    </source>
</reference>